<dbReference type="EMBL" id="CM044707">
    <property type="protein sequence ID" value="KAI5652518.1"/>
    <property type="molecule type" value="Genomic_DNA"/>
</dbReference>
<evidence type="ECO:0000313" key="1">
    <source>
        <dbReference type="EMBL" id="KAI5652518.1"/>
    </source>
</evidence>
<proteinExistence type="predicted"/>
<accession>A0ACB9ZXD8</accession>
<dbReference type="Proteomes" id="UP001060085">
    <property type="component" value="Linkage Group LG07"/>
</dbReference>
<name>A0ACB9ZXD8_CATRO</name>
<protein>
    <submittedName>
        <fullName evidence="1">Uncharacterized protein</fullName>
    </submittedName>
</protein>
<reference evidence="2" key="1">
    <citation type="journal article" date="2023" name="Nat. Plants">
        <title>Single-cell RNA sequencing provides a high-resolution roadmap for understanding the multicellular compartmentation of specialized metabolism.</title>
        <authorList>
            <person name="Sun S."/>
            <person name="Shen X."/>
            <person name="Li Y."/>
            <person name="Li Y."/>
            <person name="Wang S."/>
            <person name="Li R."/>
            <person name="Zhang H."/>
            <person name="Shen G."/>
            <person name="Guo B."/>
            <person name="Wei J."/>
            <person name="Xu J."/>
            <person name="St-Pierre B."/>
            <person name="Chen S."/>
            <person name="Sun C."/>
        </authorList>
    </citation>
    <scope>NUCLEOTIDE SEQUENCE [LARGE SCALE GENOMIC DNA]</scope>
</reference>
<gene>
    <name evidence="1" type="ORF">M9H77_29705</name>
</gene>
<organism evidence="1 2">
    <name type="scientific">Catharanthus roseus</name>
    <name type="common">Madagascar periwinkle</name>
    <name type="synonym">Vinca rosea</name>
    <dbReference type="NCBI Taxonomy" id="4058"/>
    <lineage>
        <taxon>Eukaryota</taxon>
        <taxon>Viridiplantae</taxon>
        <taxon>Streptophyta</taxon>
        <taxon>Embryophyta</taxon>
        <taxon>Tracheophyta</taxon>
        <taxon>Spermatophyta</taxon>
        <taxon>Magnoliopsida</taxon>
        <taxon>eudicotyledons</taxon>
        <taxon>Gunneridae</taxon>
        <taxon>Pentapetalae</taxon>
        <taxon>asterids</taxon>
        <taxon>lamiids</taxon>
        <taxon>Gentianales</taxon>
        <taxon>Apocynaceae</taxon>
        <taxon>Rauvolfioideae</taxon>
        <taxon>Vinceae</taxon>
        <taxon>Catharanthinae</taxon>
        <taxon>Catharanthus</taxon>
    </lineage>
</organism>
<sequence length="202" mass="23463">MGSFEGKMEEEEDYVEFLLRDFENRMGANLELFKRGFYVNESEFIEAIEKDELVSLLYCKEELGGLSPLKERGYQIEWNKFEGFVDEGQSPILLSKVHGNILAKVLEYCKSVVTQPPADENHVDLKAFVSVLVNDHEEAVFGLLVAVDYLDIKSLLSLVCEDVSDMIKRKDLEHIRRIFNITQDFSPEEEEQKRRENPWAFN</sequence>
<evidence type="ECO:0000313" key="2">
    <source>
        <dbReference type="Proteomes" id="UP001060085"/>
    </source>
</evidence>
<keyword evidence="2" id="KW-1185">Reference proteome</keyword>
<comment type="caution">
    <text evidence="1">The sequence shown here is derived from an EMBL/GenBank/DDBJ whole genome shotgun (WGS) entry which is preliminary data.</text>
</comment>